<dbReference type="Proteomes" id="UP000597338">
    <property type="component" value="Unassembled WGS sequence"/>
</dbReference>
<feature type="domain" description="Lipid/polyisoprenoid-binding YceI-like" evidence="2">
    <location>
        <begin position="25"/>
        <end position="191"/>
    </location>
</feature>
<accession>A0ABQ1LPN6</accession>
<evidence type="ECO:0000256" key="1">
    <source>
        <dbReference type="SAM" id="SignalP"/>
    </source>
</evidence>
<feature type="signal peptide" evidence="1">
    <location>
        <begin position="1"/>
        <end position="22"/>
    </location>
</feature>
<dbReference type="EMBL" id="BMIK01000005">
    <property type="protein sequence ID" value="GGC27610.1"/>
    <property type="molecule type" value="Genomic_DNA"/>
</dbReference>
<dbReference type="SMART" id="SM00867">
    <property type="entry name" value="YceI"/>
    <property type="match status" value="1"/>
</dbReference>
<organism evidence="3 4">
    <name type="scientific">Parapedobacter defluvii</name>
    <dbReference type="NCBI Taxonomy" id="2045106"/>
    <lineage>
        <taxon>Bacteria</taxon>
        <taxon>Pseudomonadati</taxon>
        <taxon>Bacteroidota</taxon>
        <taxon>Sphingobacteriia</taxon>
        <taxon>Sphingobacteriales</taxon>
        <taxon>Sphingobacteriaceae</taxon>
        <taxon>Parapedobacter</taxon>
    </lineage>
</organism>
<reference evidence="4" key="1">
    <citation type="journal article" date="2019" name="Int. J. Syst. Evol. Microbiol.">
        <title>The Global Catalogue of Microorganisms (GCM) 10K type strain sequencing project: providing services to taxonomists for standard genome sequencing and annotation.</title>
        <authorList>
            <consortium name="The Broad Institute Genomics Platform"/>
            <consortium name="The Broad Institute Genome Sequencing Center for Infectious Disease"/>
            <person name="Wu L."/>
            <person name="Ma J."/>
        </authorList>
    </citation>
    <scope>NUCLEOTIDE SEQUENCE [LARGE SCALE GENOMIC DNA]</scope>
    <source>
        <strain evidence="4">CGMCC 1.15342</strain>
    </source>
</reference>
<dbReference type="SUPFAM" id="SSF101874">
    <property type="entry name" value="YceI-like"/>
    <property type="match status" value="1"/>
</dbReference>
<name>A0ABQ1LPN6_9SPHI</name>
<dbReference type="Pfam" id="PF04264">
    <property type="entry name" value="YceI"/>
    <property type="match status" value="1"/>
</dbReference>
<keyword evidence="1" id="KW-0732">Signal</keyword>
<keyword evidence="4" id="KW-1185">Reference proteome</keyword>
<evidence type="ECO:0000259" key="2">
    <source>
        <dbReference type="SMART" id="SM00867"/>
    </source>
</evidence>
<sequence>MKLATLGIMMLVLTTSLGRLQAQITYQSNSTQTTIKGTSTLHDWDMTSSKGQTKASFTVEGNQVKAINTLSFTVSAESLKSDKSGLDKNAYKALDTDKHKNISFTMTSGTVTPTGNNTFQVKATGKLTVAGTSKQTTITATGQFNPSDKSIAVKGSTTFNMTAYNVKPPTVMMGTIKTGDQITVDYNGKLTAQ</sequence>
<comment type="caution">
    <text evidence="3">The sequence shown here is derived from an EMBL/GenBank/DDBJ whole genome shotgun (WGS) entry which is preliminary data.</text>
</comment>
<evidence type="ECO:0000313" key="3">
    <source>
        <dbReference type="EMBL" id="GGC27610.1"/>
    </source>
</evidence>
<proteinExistence type="predicted"/>
<protein>
    <recommendedName>
        <fullName evidence="2">Lipid/polyisoprenoid-binding YceI-like domain-containing protein</fullName>
    </recommendedName>
</protein>
<gene>
    <name evidence="3" type="ORF">GCM10011386_19520</name>
</gene>
<dbReference type="Gene3D" id="2.40.128.110">
    <property type="entry name" value="Lipid/polyisoprenoid-binding, YceI-like"/>
    <property type="match status" value="1"/>
</dbReference>
<dbReference type="InterPro" id="IPR007372">
    <property type="entry name" value="Lipid/polyisoprenoid-bd_YceI"/>
</dbReference>
<dbReference type="InterPro" id="IPR036761">
    <property type="entry name" value="TTHA0802/YceI-like_sf"/>
</dbReference>
<evidence type="ECO:0000313" key="4">
    <source>
        <dbReference type="Proteomes" id="UP000597338"/>
    </source>
</evidence>
<feature type="chain" id="PRO_5045316453" description="Lipid/polyisoprenoid-binding YceI-like domain-containing protein" evidence="1">
    <location>
        <begin position="23"/>
        <end position="193"/>
    </location>
</feature>